<dbReference type="AlphaFoldDB" id="A0A6A6PXH7"/>
<protein>
    <submittedName>
        <fullName evidence="2">Uncharacterized protein</fullName>
    </submittedName>
</protein>
<dbReference type="GeneID" id="54476359"/>
<dbReference type="RefSeq" id="XP_033590978.1">
    <property type="nucleotide sequence ID" value="XM_033735357.1"/>
</dbReference>
<feature type="region of interest" description="Disordered" evidence="1">
    <location>
        <begin position="511"/>
        <end position="530"/>
    </location>
</feature>
<feature type="compositionally biased region" description="Low complexity" evidence="1">
    <location>
        <begin position="202"/>
        <end position="217"/>
    </location>
</feature>
<name>A0A6A6PXH7_9PEZI</name>
<feature type="compositionally biased region" description="Pro residues" evidence="1">
    <location>
        <begin position="58"/>
        <end position="67"/>
    </location>
</feature>
<feature type="compositionally biased region" description="Basic and acidic residues" evidence="1">
    <location>
        <begin position="83"/>
        <end position="99"/>
    </location>
</feature>
<sequence length="599" mass="64536">MSTRTKSFFDQNNQQVKPGCLSLLQASLNQLMHSQKRPGQWQRYPNKQPLGESSNNRPAPPPQPPIPATSQAKQKLKAFQFVPDDRDQSVAGNDKEDVIAPHPPNTTQGPRETSLADTVPNTDTAPPTEHIMPAAPPLLSHANTFPSTPGARLSLEDLIGNHDENAKGGNKENESPEEFIGWIPNSSSTLLTPNRKRKRARSSSPSSCANTSSQRGEASAFFPAAAAPGDKAPEADSTADPTADLWQQYQTGKQDGDAKLPDISHLLFQASPRALETPVRSAGFRRWASTGNDWPNSKSKRRKPNGQTSINLLKEAAAAETGEKSKFADMLKKVEDSLATQKLAKDRSKPTVRVEGPSSSSPLPETGGRDVFNALPSASPLETKQVAQLLSKAQEATAKPLANVSGNVEEQPQCNEATHEANNTNLAPSVQMAAATSTPLYLQSKAPLPAYKRPSIVRKPSHERQTTQMPPPPPPAAVTKAAAEEFGDDFDLSVEDLEEITGHDHPLEQRSLYQIPPHPNPPPHDHGPTIPRLPVPGTVAAGSAAQPIFLNDDFDFDVDDNDEFGMGDIDEASFAQAEMSATQAVRASNISHVSAVKIR</sequence>
<proteinExistence type="predicted"/>
<dbReference type="EMBL" id="MU001634">
    <property type="protein sequence ID" value="KAF2484409.1"/>
    <property type="molecule type" value="Genomic_DNA"/>
</dbReference>
<feature type="region of interest" description="Disordered" evidence="1">
    <location>
        <begin position="460"/>
        <end position="480"/>
    </location>
</feature>
<feature type="region of interest" description="Disordered" evidence="1">
    <location>
        <begin position="341"/>
        <end position="375"/>
    </location>
</feature>
<feature type="compositionally biased region" description="Basic and acidic residues" evidence="1">
    <location>
        <begin position="161"/>
        <end position="174"/>
    </location>
</feature>
<dbReference type="OrthoDB" id="6513042at2759"/>
<accession>A0A6A6PXH7</accession>
<keyword evidence="3" id="KW-1185">Reference proteome</keyword>
<feature type="region of interest" description="Disordered" evidence="1">
    <location>
        <begin position="31"/>
        <end position="131"/>
    </location>
</feature>
<organism evidence="2 3">
    <name type="scientific">Neohortaea acidophila</name>
    <dbReference type="NCBI Taxonomy" id="245834"/>
    <lineage>
        <taxon>Eukaryota</taxon>
        <taxon>Fungi</taxon>
        <taxon>Dikarya</taxon>
        <taxon>Ascomycota</taxon>
        <taxon>Pezizomycotina</taxon>
        <taxon>Dothideomycetes</taxon>
        <taxon>Dothideomycetidae</taxon>
        <taxon>Mycosphaerellales</taxon>
        <taxon>Teratosphaeriaceae</taxon>
        <taxon>Neohortaea</taxon>
    </lineage>
</organism>
<gene>
    <name evidence="2" type="ORF">BDY17DRAFT_309652</name>
</gene>
<evidence type="ECO:0000256" key="1">
    <source>
        <dbReference type="SAM" id="MobiDB-lite"/>
    </source>
</evidence>
<feature type="region of interest" description="Disordered" evidence="1">
    <location>
        <begin position="279"/>
        <end position="310"/>
    </location>
</feature>
<reference evidence="2" key="1">
    <citation type="journal article" date="2020" name="Stud. Mycol.">
        <title>101 Dothideomycetes genomes: a test case for predicting lifestyles and emergence of pathogens.</title>
        <authorList>
            <person name="Haridas S."/>
            <person name="Albert R."/>
            <person name="Binder M."/>
            <person name="Bloem J."/>
            <person name="Labutti K."/>
            <person name="Salamov A."/>
            <person name="Andreopoulos B."/>
            <person name="Baker S."/>
            <person name="Barry K."/>
            <person name="Bills G."/>
            <person name="Bluhm B."/>
            <person name="Cannon C."/>
            <person name="Castanera R."/>
            <person name="Culley D."/>
            <person name="Daum C."/>
            <person name="Ezra D."/>
            <person name="Gonzalez J."/>
            <person name="Henrissat B."/>
            <person name="Kuo A."/>
            <person name="Liang C."/>
            <person name="Lipzen A."/>
            <person name="Lutzoni F."/>
            <person name="Magnuson J."/>
            <person name="Mondo S."/>
            <person name="Nolan M."/>
            <person name="Ohm R."/>
            <person name="Pangilinan J."/>
            <person name="Park H.-J."/>
            <person name="Ramirez L."/>
            <person name="Alfaro M."/>
            <person name="Sun H."/>
            <person name="Tritt A."/>
            <person name="Yoshinaga Y."/>
            <person name="Zwiers L.-H."/>
            <person name="Turgeon B."/>
            <person name="Goodwin S."/>
            <person name="Spatafora J."/>
            <person name="Crous P."/>
            <person name="Grigoriev I."/>
        </authorList>
    </citation>
    <scope>NUCLEOTIDE SEQUENCE</scope>
    <source>
        <strain evidence="2">CBS 113389</strain>
    </source>
</reference>
<evidence type="ECO:0000313" key="3">
    <source>
        <dbReference type="Proteomes" id="UP000799767"/>
    </source>
</evidence>
<feature type="compositionally biased region" description="Polar residues" evidence="1">
    <location>
        <begin position="105"/>
        <end position="125"/>
    </location>
</feature>
<dbReference type="Proteomes" id="UP000799767">
    <property type="component" value="Unassembled WGS sequence"/>
</dbReference>
<evidence type="ECO:0000313" key="2">
    <source>
        <dbReference type="EMBL" id="KAF2484409.1"/>
    </source>
</evidence>
<feature type="region of interest" description="Disordered" evidence="1">
    <location>
        <begin position="161"/>
        <end position="217"/>
    </location>
</feature>